<feature type="region of interest" description="Disordered" evidence="1">
    <location>
        <begin position="393"/>
        <end position="439"/>
    </location>
</feature>
<evidence type="ECO:0000256" key="1">
    <source>
        <dbReference type="SAM" id="MobiDB-lite"/>
    </source>
</evidence>
<keyword evidence="5" id="KW-1185">Reference proteome</keyword>
<dbReference type="OrthoDB" id="3917128at2759"/>
<keyword evidence="2" id="KW-0472">Membrane</keyword>
<proteinExistence type="predicted"/>
<feature type="compositionally biased region" description="Pro residues" evidence="1">
    <location>
        <begin position="421"/>
        <end position="432"/>
    </location>
</feature>
<evidence type="ECO:0000313" key="5">
    <source>
        <dbReference type="Proteomes" id="UP000799778"/>
    </source>
</evidence>
<feature type="transmembrane region" description="Helical" evidence="2">
    <location>
        <begin position="337"/>
        <end position="360"/>
    </location>
</feature>
<feature type="chain" id="PRO_5025400791" evidence="3">
    <location>
        <begin position="25"/>
        <end position="439"/>
    </location>
</feature>
<organism evidence="4 5">
    <name type="scientific">Aaosphaeria arxii CBS 175.79</name>
    <dbReference type="NCBI Taxonomy" id="1450172"/>
    <lineage>
        <taxon>Eukaryota</taxon>
        <taxon>Fungi</taxon>
        <taxon>Dikarya</taxon>
        <taxon>Ascomycota</taxon>
        <taxon>Pezizomycotina</taxon>
        <taxon>Dothideomycetes</taxon>
        <taxon>Pleosporomycetidae</taxon>
        <taxon>Pleosporales</taxon>
        <taxon>Pleosporales incertae sedis</taxon>
        <taxon>Aaosphaeria</taxon>
    </lineage>
</organism>
<keyword evidence="2" id="KW-0812">Transmembrane</keyword>
<protein>
    <submittedName>
        <fullName evidence="4">Uncharacterized protein</fullName>
    </submittedName>
</protein>
<dbReference type="EMBL" id="ML978068">
    <property type="protein sequence ID" value="KAF2018036.1"/>
    <property type="molecule type" value="Genomic_DNA"/>
</dbReference>
<feature type="signal peptide" evidence="3">
    <location>
        <begin position="1"/>
        <end position="24"/>
    </location>
</feature>
<accession>A0A6A5XYJ7</accession>
<dbReference type="GeneID" id="54291155"/>
<feature type="compositionally biased region" description="Acidic residues" evidence="1">
    <location>
        <begin position="393"/>
        <end position="405"/>
    </location>
</feature>
<sequence>MRFLGPPSPRVAALSLAFQWLCNAEEVRTSCASDAFTSSKQSPHYYLNRSIDENLSCLPPLDPVTTITPDLYFANIPCLDCPVVLTGPKGETYESVTRNSLLYNISLSNDRSQLLLNDVPVFPALASPSKYLRLPPVFVSQISPGYAREDLDKAIACTDEALLDSSSPAHLHSMCQHPKFSILQVDYDYSAFELPGDNGRLKWKIGFDNIGRKVPDGPGYWTFNHTDQKMVEVILSGIEIEREISNSDVQAGSTLFGQAGQKKDVKYKLKVEKVDLVPRQYKFLPPPPSTLWTKIRHFFGFDPAPPKGHIVYLRDEWADYGKKNTLKNAFGVFIYDWPWATVLLVIGCIIASLLVLYGAYRLVLVAIEQRRLAQWGGMDEVWQRMRDVGNEEDGLLEDAYQDDPDDPPRYTDEVQVNKPLPSKPLPEKPLPAVPLIDHS</sequence>
<dbReference type="RefSeq" id="XP_033386375.1">
    <property type="nucleotide sequence ID" value="XM_033533758.1"/>
</dbReference>
<evidence type="ECO:0000256" key="2">
    <source>
        <dbReference type="SAM" id="Phobius"/>
    </source>
</evidence>
<dbReference type="Proteomes" id="UP000799778">
    <property type="component" value="Unassembled WGS sequence"/>
</dbReference>
<keyword evidence="3" id="KW-0732">Signal</keyword>
<keyword evidence="2" id="KW-1133">Transmembrane helix</keyword>
<reference evidence="4" key="1">
    <citation type="journal article" date="2020" name="Stud. Mycol.">
        <title>101 Dothideomycetes genomes: a test case for predicting lifestyles and emergence of pathogens.</title>
        <authorList>
            <person name="Haridas S."/>
            <person name="Albert R."/>
            <person name="Binder M."/>
            <person name="Bloem J."/>
            <person name="Labutti K."/>
            <person name="Salamov A."/>
            <person name="Andreopoulos B."/>
            <person name="Baker S."/>
            <person name="Barry K."/>
            <person name="Bills G."/>
            <person name="Bluhm B."/>
            <person name="Cannon C."/>
            <person name="Castanera R."/>
            <person name="Culley D."/>
            <person name="Daum C."/>
            <person name="Ezra D."/>
            <person name="Gonzalez J."/>
            <person name="Henrissat B."/>
            <person name="Kuo A."/>
            <person name="Liang C."/>
            <person name="Lipzen A."/>
            <person name="Lutzoni F."/>
            <person name="Magnuson J."/>
            <person name="Mondo S."/>
            <person name="Nolan M."/>
            <person name="Ohm R."/>
            <person name="Pangilinan J."/>
            <person name="Park H.-J."/>
            <person name="Ramirez L."/>
            <person name="Alfaro M."/>
            <person name="Sun H."/>
            <person name="Tritt A."/>
            <person name="Yoshinaga Y."/>
            <person name="Zwiers L.-H."/>
            <person name="Turgeon B."/>
            <person name="Goodwin S."/>
            <person name="Spatafora J."/>
            <person name="Crous P."/>
            <person name="Grigoriev I."/>
        </authorList>
    </citation>
    <scope>NUCLEOTIDE SEQUENCE</scope>
    <source>
        <strain evidence="4">CBS 175.79</strain>
    </source>
</reference>
<dbReference type="AlphaFoldDB" id="A0A6A5XYJ7"/>
<name>A0A6A5XYJ7_9PLEO</name>
<evidence type="ECO:0000313" key="4">
    <source>
        <dbReference type="EMBL" id="KAF2018036.1"/>
    </source>
</evidence>
<gene>
    <name evidence="4" type="ORF">BU24DRAFT_491085</name>
</gene>
<evidence type="ECO:0000256" key="3">
    <source>
        <dbReference type="SAM" id="SignalP"/>
    </source>
</evidence>